<accession>A0A0F7SL26</accession>
<dbReference type="PANTHER" id="PTHR11717">
    <property type="entry name" value="LOW MOLECULAR WEIGHT PROTEIN TYROSINE PHOSPHATASE"/>
    <property type="match status" value="1"/>
</dbReference>
<evidence type="ECO:0000256" key="4">
    <source>
        <dbReference type="ARBA" id="ARBA00022801"/>
    </source>
</evidence>
<dbReference type="PANTHER" id="PTHR11717:SF7">
    <property type="entry name" value="LOW MOLECULAR WEIGHT PHOSPHOTYROSINE PROTEIN PHOSPHATASE"/>
    <property type="match status" value="1"/>
</dbReference>
<evidence type="ECO:0000256" key="3">
    <source>
        <dbReference type="ARBA" id="ARBA00022490"/>
    </source>
</evidence>
<proteinExistence type="inferred from homology"/>
<dbReference type="AlphaFoldDB" id="A0A0F7SL26"/>
<evidence type="ECO:0000256" key="2">
    <source>
        <dbReference type="ARBA" id="ARBA00011063"/>
    </source>
</evidence>
<evidence type="ECO:0000256" key="6">
    <source>
        <dbReference type="PIRSR" id="PIRSR617867-1"/>
    </source>
</evidence>
<feature type="active site" description="Proton donor" evidence="6">
    <location>
        <position position="127"/>
    </location>
</feature>
<dbReference type="InterPro" id="IPR002115">
    <property type="entry name" value="Tyr_Pase_low_mol_wt_mml"/>
</dbReference>
<evidence type="ECO:0000256" key="5">
    <source>
        <dbReference type="ARBA" id="ARBA00022912"/>
    </source>
</evidence>
<sequence length="159" mass="17555">MVMLKLAVVHRPSFIVSRLDLAMAEAVFAHEASQRGFDVKVDSAGTAAYHVGETPDARTVSTCKAHAVPINSRARQVRSSDFKHFDYIFAMDKNNLEGLQREAGKVKDGKAKVMLFSAYGDKKPIADPYYGGQDGFEASYEQCTRYSREILDKVMGPSA</sequence>
<evidence type="ECO:0000313" key="8">
    <source>
        <dbReference type="EMBL" id="CED82136.1"/>
    </source>
</evidence>
<dbReference type="InterPro" id="IPR017867">
    <property type="entry name" value="Tyr_phospatase_low_mol_wt"/>
</dbReference>
<dbReference type="Pfam" id="PF01451">
    <property type="entry name" value="LMWPc"/>
    <property type="match status" value="1"/>
</dbReference>
<keyword evidence="3" id="KW-0963">Cytoplasm</keyword>
<comment type="subcellular location">
    <subcellularLocation>
        <location evidence="1">Cytoplasm</location>
    </subcellularLocation>
</comment>
<dbReference type="CDD" id="cd16343">
    <property type="entry name" value="LMWPTP"/>
    <property type="match status" value="1"/>
</dbReference>
<comment type="similarity">
    <text evidence="2">Belongs to the low molecular weight phosphotyrosine protein phosphatase family.</text>
</comment>
<reference evidence="8" key="1">
    <citation type="submission" date="2014-08" db="EMBL/GenBank/DDBJ databases">
        <authorList>
            <person name="Sharma Rahul"/>
            <person name="Thines Marco"/>
        </authorList>
    </citation>
    <scope>NUCLEOTIDE SEQUENCE</scope>
</reference>
<dbReference type="EMBL" id="LN483124">
    <property type="protein sequence ID" value="CED82136.1"/>
    <property type="molecule type" value="Genomic_DNA"/>
</dbReference>
<keyword evidence="5" id="KW-0904">Protein phosphatase</keyword>
<protein>
    <submittedName>
        <fullName evidence="8">Phosphotyrosine protein phosphatase</fullName>
    </submittedName>
</protein>
<dbReference type="InterPro" id="IPR023485">
    <property type="entry name" value="Ptyr_pPase"/>
</dbReference>
<name>A0A0F7SL26_PHARH</name>
<dbReference type="InterPro" id="IPR036196">
    <property type="entry name" value="Ptyr_pPase_sf"/>
</dbReference>
<dbReference type="GO" id="GO:0004726">
    <property type="term" value="F:non-membrane spanning protein tyrosine phosphatase activity"/>
    <property type="evidence" value="ECO:0007669"/>
    <property type="project" value="InterPro"/>
</dbReference>
<dbReference type="GO" id="GO:0003993">
    <property type="term" value="F:acid phosphatase activity"/>
    <property type="evidence" value="ECO:0007669"/>
    <property type="project" value="InterPro"/>
</dbReference>
<feature type="domain" description="Phosphotyrosine protein phosphatase I" evidence="7">
    <location>
        <begin position="23"/>
        <end position="153"/>
    </location>
</feature>
<evidence type="ECO:0000256" key="1">
    <source>
        <dbReference type="ARBA" id="ARBA00004496"/>
    </source>
</evidence>
<keyword evidence="4" id="KW-0378">Hydrolase</keyword>
<dbReference type="Gene3D" id="3.40.50.2300">
    <property type="match status" value="1"/>
</dbReference>
<dbReference type="PRINTS" id="PR00720">
    <property type="entry name" value="MAMMALPTPASE"/>
</dbReference>
<evidence type="ECO:0000259" key="7">
    <source>
        <dbReference type="SMART" id="SM00226"/>
    </source>
</evidence>
<dbReference type="InterPro" id="IPR050438">
    <property type="entry name" value="LMW_PTPase"/>
</dbReference>
<dbReference type="SUPFAM" id="SSF52788">
    <property type="entry name" value="Phosphotyrosine protein phosphatases I"/>
    <property type="match status" value="1"/>
</dbReference>
<dbReference type="PRINTS" id="PR00719">
    <property type="entry name" value="LMWPTPASE"/>
</dbReference>
<dbReference type="GO" id="GO:0005737">
    <property type="term" value="C:cytoplasm"/>
    <property type="evidence" value="ECO:0007669"/>
    <property type="project" value="UniProtKB-SubCell"/>
</dbReference>
<organism evidence="8">
    <name type="scientific">Phaffia rhodozyma</name>
    <name type="common">Yeast</name>
    <name type="synonym">Xanthophyllomyces dendrorhous</name>
    <dbReference type="NCBI Taxonomy" id="264483"/>
    <lineage>
        <taxon>Eukaryota</taxon>
        <taxon>Fungi</taxon>
        <taxon>Dikarya</taxon>
        <taxon>Basidiomycota</taxon>
        <taxon>Agaricomycotina</taxon>
        <taxon>Tremellomycetes</taxon>
        <taxon>Cystofilobasidiales</taxon>
        <taxon>Mrakiaceae</taxon>
        <taxon>Phaffia</taxon>
    </lineage>
</organism>
<dbReference type="SMART" id="SM00226">
    <property type="entry name" value="LMWPc"/>
    <property type="match status" value="1"/>
</dbReference>